<dbReference type="InParanoid" id="A0A0P8XF08"/>
<sequence length="67" mass="8095">MKHLIAFLLFVACLSRTLADPRYYDNYTVYRVHIKNSHQQIIIDQLLEQHDNTYRKSNRISKDMIEL</sequence>
<reference evidence="2 3" key="1">
    <citation type="journal article" date="2007" name="Nature">
        <title>Evolution of genes and genomes on the Drosophila phylogeny.</title>
        <authorList>
            <consortium name="Drosophila 12 Genomes Consortium"/>
            <person name="Clark A.G."/>
            <person name="Eisen M.B."/>
            <person name="Smith D.R."/>
            <person name="Bergman C.M."/>
            <person name="Oliver B."/>
            <person name="Markow T.A."/>
            <person name="Kaufman T.C."/>
            <person name="Kellis M."/>
            <person name="Gelbart W."/>
            <person name="Iyer V.N."/>
            <person name="Pollard D.A."/>
            <person name="Sackton T.B."/>
            <person name="Larracuente A.M."/>
            <person name="Singh N.D."/>
            <person name="Abad J.P."/>
            <person name="Abt D.N."/>
            <person name="Adryan B."/>
            <person name="Aguade M."/>
            <person name="Akashi H."/>
            <person name="Anderson W.W."/>
            <person name="Aquadro C.F."/>
            <person name="Ardell D.H."/>
            <person name="Arguello R."/>
            <person name="Artieri C.G."/>
            <person name="Barbash D.A."/>
            <person name="Barker D."/>
            <person name="Barsanti P."/>
            <person name="Batterham P."/>
            <person name="Batzoglou S."/>
            <person name="Begun D."/>
            <person name="Bhutkar A."/>
            <person name="Blanco E."/>
            <person name="Bosak S.A."/>
            <person name="Bradley R.K."/>
            <person name="Brand A.D."/>
            <person name="Brent M.R."/>
            <person name="Brooks A.N."/>
            <person name="Brown R.H."/>
            <person name="Butlin R.K."/>
            <person name="Caggese C."/>
            <person name="Calvi B.R."/>
            <person name="Bernardo de Carvalho A."/>
            <person name="Caspi A."/>
            <person name="Castrezana S."/>
            <person name="Celniker S.E."/>
            <person name="Chang J.L."/>
            <person name="Chapple C."/>
            <person name="Chatterji S."/>
            <person name="Chinwalla A."/>
            <person name="Civetta A."/>
            <person name="Clifton S.W."/>
            <person name="Comeron J.M."/>
            <person name="Costello J.C."/>
            <person name="Coyne J.A."/>
            <person name="Daub J."/>
            <person name="David R.G."/>
            <person name="Delcher A.L."/>
            <person name="Delehaunty K."/>
            <person name="Do C.B."/>
            <person name="Ebling H."/>
            <person name="Edwards K."/>
            <person name="Eickbush T."/>
            <person name="Evans J.D."/>
            <person name="Filipski A."/>
            <person name="Findeiss S."/>
            <person name="Freyhult E."/>
            <person name="Fulton L."/>
            <person name="Fulton R."/>
            <person name="Garcia A.C."/>
            <person name="Gardiner A."/>
            <person name="Garfield D.A."/>
            <person name="Garvin B.E."/>
            <person name="Gibson G."/>
            <person name="Gilbert D."/>
            <person name="Gnerre S."/>
            <person name="Godfrey J."/>
            <person name="Good R."/>
            <person name="Gotea V."/>
            <person name="Gravely B."/>
            <person name="Greenberg A.J."/>
            <person name="Griffiths-Jones S."/>
            <person name="Gross S."/>
            <person name="Guigo R."/>
            <person name="Gustafson E.A."/>
            <person name="Haerty W."/>
            <person name="Hahn M.W."/>
            <person name="Halligan D.L."/>
            <person name="Halpern A.L."/>
            <person name="Halter G.M."/>
            <person name="Han M.V."/>
            <person name="Heger A."/>
            <person name="Hillier L."/>
            <person name="Hinrichs A.S."/>
            <person name="Holmes I."/>
            <person name="Hoskins R.A."/>
            <person name="Hubisz M.J."/>
            <person name="Hultmark D."/>
            <person name="Huntley M.A."/>
            <person name="Jaffe D.B."/>
            <person name="Jagadeeshan S."/>
            <person name="Jeck W.R."/>
            <person name="Johnson J."/>
            <person name="Jones C.D."/>
            <person name="Jordan W.C."/>
            <person name="Karpen G.H."/>
            <person name="Kataoka E."/>
            <person name="Keightley P.D."/>
            <person name="Kheradpour P."/>
            <person name="Kirkness E.F."/>
            <person name="Koerich L.B."/>
            <person name="Kristiansen K."/>
            <person name="Kudrna D."/>
            <person name="Kulathinal R.J."/>
            <person name="Kumar S."/>
            <person name="Kwok R."/>
            <person name="Lander E."/>
            <person name="Langley C.H."/>
            <person name="Lapoint R."/>
            <person name="Lazzaro B.P."/>
            <person name="Lee S.J."/>
            <person name="Levesque L."/>
            <person name="Li R."/>
            <person name="Lin C.F."/>
            <person name="Lin M.F."/>
            <person name="Lindblad-Toh K."/>
            <person name="Llopart A."/>
            <person name="Long M."/>
            <person name="Low L."/>
            <person name="Lozovsky E."/>
            <person name="Lu J."/>
            <person name="Luo M."/>
            <person name="Machado C.A."/>
            <person name="Makalowski W."/>
            <person name="Marzo M."/>
            <person name="Matsuda M."/>
            <person name="Matzkin L."/>
            <person name="McAllister B."/>
            <person name="McBride C.S."/>
            <person name="McKernan B."/>
            <person name="McKernan K."/>
            <person name="Mendez-Lago M."/>
            <person name="Minx P."/>
            <person name="Mollenhauer M.U."/>
            <person name="Montooth K."/>
            <person name="Mount S.M."/>
            <person name="Mu X."/>
            <person name="Myers E."/>
            <person name="Negre B."/>
            <person name="Newfeld S."/>
            <person name="Nielsen R."/>
            <person name="Noor M.A."/>
            <person name="O'Grady P."/>
            <person name="Pachter L."/>
            <person name="Papaceit M."/>
            <person name="Parisi M.J."/>
            <person name="Parisi M."/>
            <person name="Parts L."/>
            <person name="Pedersen J.S."/>
            <person name="Pesole G."/>
            <person name="Phillippy A.M."/>
            <person name="Ponting C.P."/>
            <person name="Pop M."/>
            <person name="Porcelli D."/>
            <person name="Powell J.R."/>
            <person name="Prohaska S."/>
            <person name="Pruitt K."/>
            <person name="Puig M."/>
            <person name="Quesneville H."/>
            <person name="Ram K.R."/>
            <person name="Rand D."/>
            <person name="Rasmussen M.D."/>
            <person name="Reed L.K."/>
            <person name="Reenan R."/>
            <person name="Reily A."/>
            <person name="Remington K.A."/>
            <person name="Rieger T.T."/>
            <person name="Ritchie M.G."/>
            <person name="Robin C."/>
            <person name="Rogers Y.H."/>
            <person name="Rohde C."/>
            <person name="Rozas J."/>
            <person name="Rubenfield M.J."/>
            <person name="Ruiz A."/>
            <person name="Russo S."/>
            <person name="Salzberg S.L."/>
            <person name="Sanchez-Gracia A."/>
            <person name="Saranga D.J."/>
            <person name="Sato H."/>
            <person name="Schaeffer S.W."/>
            <person name="Schatz M.C."/>
            <person name="Schlenke T."/>
            <person name="Schwartz R."/>
            <person name="Segarra C."/>
            <person name="Singh R.S."/>
            <person name="Sirot L."/>
            <person name="Sirota M."/>
            <person name="Sisneros N.B."/>
            <person name="Smith C.D."/>
            <person name="Smith T.F."/>
            <person name="Spieth J."/>
            <person name="Stage D.E."/>
            <person name="Stark A."/>
            <person name="Stephan W."/>
            <person name="Strausberg R.L."/>
            <person name="Strempel S."/>
            <person name="Sturgill D."/>
            <person name="Sutton G."/>
            <person name="Sutton G.G."/>
            <person name="Tao W."/>
            <person name="Teichmann S."/>
            <person name="Tobari Y.N."/>
            <person name="Tomimura Y."/>
            <person name="Tsolas J.M."/>
            <person name="Valente V.L."/>
            <person name="Venter E."/>
            <person name="Venter J.C."/>
            <person name="Vicario S."/>
            <person name="Vieira F.G."/>
            <person name="Vilella A.J."/>
            <person name="Villasante A."/>
            <person name="Walenz B."/>
            <person name="Wang J."/>
            <person name="Wasserman M."/>
            <person name="Watts T."/>
            <person name="Wilson D."/>
            <person name="Wilson R.K."/>
            <person name="Wing R.A."/>
            <person name="Wolfner M.F."/>
            <person name="Wong A."/>
            <person name="Wong G.K."/>
            <person name="Wu C.I."/>
            <person name="Wu G."/>
            <person name="Yamamoto D."/>
            <person name="Yang H.P."/>
            <person name="Yang S.P."/>
            <person name="Yorke J.A."/>
            <person name="Yoshida K."/>
            <person name="Zdobnov E."/>
            <person name="Zhang P."/>
            <person name="Zhang Y."/>
            <person name="Zimin A.V."/>
            <person name="Baldwin J."/>
            <person name="Abdouelleil A."/>
            <person name="Abdulkadir J."/>
            <person name="Abebe A."/>
            <person name="Abera B."/>
            <person name="Abreu J."/>
            <person name="Acer S.C."/>
            <person name="Aftuck L."/>
            <person name="Alexander A."/>
            <person name="An P."/>
            <person name="Anderson E."/>
            <person name="Anderson S."/>
            <person name="Arachi H."/>
            <person name="Azer M."/>
            <person name="Bachantsang P."/>
            <person name="Barry A."/>
            <person name="Bayul T."/>
            <person name="Berlin A."/>
            <person name="Bessette D."/>
            <person name="Bloom T."/>
            <person name="Blye J."/>
            <person name="Boguslavskiy L."/>
            <person name="Bonnet C."/>
            <person name="Boukhgalter B."/>
            <person name="Bourzgui I."/>
            <person name="Brown A."/>
            <person name="Cahill P."/>
            <person name="Channer S."/>
            <person name="Cheshatsang Y."/>
            <person name="Chuda L."/>
            <person name="Citroen M."/>
            <person name="Collymore A."/>
            <person name="Cooke P."/>
            <person name="Costello M."/>
            <person name="D'Aco K."/>
            <person name="Daza R."/>
            <person name="De Haan G."/>
            <person name="DeGray S."/>
            <person name="DeMaso C."/>
            <person name="Dhargay N."/>
            <person name="Dooley K."/>
            <person name="Dooley E."/>
            <person name="Doricent M."/>
            <person name="Dorje P."/>
            <person name="Dorjee K."/>
            <person name="Dupes A."/>
            <person name="Elong R."/>
            <person name="Falk J."/>
            <person name="Farina A."/>
            <person name="Faro S."/>
            <person name="Ferguson D."/>
            <person name="Fisher S."/>
            <person name="Foley C.D."/>
            <person name="Franke A."/>
            <person name="Friedrich D."/>
            <person name="Gadbois L."/>
            <person name="Gearin G."/>
            <person name="Gearin C.R."/>
            <person name="Giannoukos G."/>
            <person name="Goode T."/>
            <person name="Graham J."/>
            <person name="Grandbois E."/>
            <person name="Grewal S."/>
            <person name="Gyaltsen K."/>
            <person name="Hafez N."/>
            <person name="Hagos B."/>
            <person name="Hall J."/>
            <person name="Henson C."/>
            <person name="Hollinger A."/>
            <person name="Honan T."/>
            <person name="Huard M.D."/>
            <person name="Hughes L."/>
            <person name="Hurhula B."/>
            <person name="Husby M.E."/>
            <person name="Kamat A."/>
            <person name="Kanga B."/>
            <person name="Kashin S."/>
            <person name="Khazanovich D."/>
            <person name="Kisner P."/>
            <person name="Lance K."/>
            <person name="Lara M."/>
            <person name="Lee W."/>
            <person name="Lennon N."/>
            <person name="Letendre F."/>
            <person name="LeVine R."/>
            <person name="Lipovsky A."/>
            <person name="Liu X."/>
            <person name="Liu J."/>
            <person name="Liu S."/>
            <person name="Lokyitsang T."/>
            <person name="Lokyitsang Y."/>
            <person name="Lubonja R."/>
            <person name="Lui A."/>
            <person name="MacDonald P."/>
            <person name="Magnisalis V."/>
            <person name="Maru K."/>
            <person name="Matthews C."/>
            <person name="McCusker W."/>
            <person name="McDonough S."/>
            <person name="Mehta T."/>
            <person name="Meldrim J."/>
            <person name="Meneus L."/>
            <person name="Mihai O."/>
            <person name="Mihalev A."/>
            <person name="Mihova T."/>
            <person name="Mittelman R."/>
            <person name="Mlenga V."/>
            <person name="Montmayeur A."/>
            <person name="Mulrain L."/>
            <person name="Navidi A."/>
            <person name="Naylor J."/>
            <person name="Negash T."/>
            <person name="Nguyen T."/>
            <person name="Nguyen N."/>
            <person name="Nicol R."/>
            <person name="Norbu C."/>
            <person name="Norbu N."/>
            <person name="Novod N."/>
            <person name="O'Neill B."/>
            <person name="Osman S."/>
            <person name="Markiewicz E."/>
            <person name="Oyono O.L."/>
            <person name="Patti C."/>
            <person name="Phunkhang P."/>
            <person name="Pierre F."/>
            <person name="Priest M."/>
            <person name="Raghuraman S."/>
            <person name="Rege F."/>
            <person name="Reyes R."/>
            <person name="Rise C."/>
            <person name="Rogov P."/>
            <person name="Ross K."/>
            <person name="Ryan E."/>
            <person name="Settipalli S."/>
            <person name="Shea T."/>
            <person name="Sherpa N."/>
            <person name="Shi L."/>
            <person name="Shih D."/>
            <person name="Sparrow T."/>
            <person name="Spaulding J."/>
            <person name="Stalker J."/>
            <person name="Stange-Thomann N."/>
            <person name="Stavropoulos S."/>
            <person name="Stone C."/>
            <person name="Strader C."/>
            <person name="Tesfaye S."/>
            <person name="Thomson T."/>
            <person name="Thoulutsang Y."/>
            <person name="Thoulutsang D."/>
            <person name="Topham K."/>
            <person name="Topping I."/>
            <person name="Tsamla T."/>
            <person name="Vassiliev H."/>
            <person name="Vo A."/>
            <person name="Wangchuk T."/>
            <person name="Wangdi T."/>
            <person name="Weiand M."/>
            <person name="Wilkinson J."/>
            <person name="Wilson A."/>
            <person name="Yadav S."/>
            <person name="Young G."/>
            <person name="Yu Q."/>
            <person name="Zembek L."/>
            <person name="Zhong D."/>
            <person name="Zimmer A."/>
            <person name="Zwirko Z."/>
            <person name="Jaffe D.B."/>
            <person name="Alvarez P."/>
            <person name="Brockman W."/>
            <person name="Butler J."/>
            <person name="Chin C."/>
            <person name="Gnerre S."/>
            <person name="Grabherr M."/>
            <person name="Kleber M."/>
            <person name="Mauceli E."/>
            <person name="MacCallum I."/>
        </authorList>
    </citation>
    <scope>NUCLEOTIDE SEQUENCE [LARGE SCALE GENOMIC DNA]</scope>
    <source>
        <strain evidence="3">Tucson 14024-0371.13</strain>
    </source>
</reference>
<keyword evidence="1" id="KW-0732">Signal</keyword>
<evidence type="ECO:0000313" key="2">
    <source>
        <dbReference type="EMBL" id="KPU73327.1"/>
    </source>
</evidence>
<accession>A0A0P8XF08</accession>
<name>A0A0P8XF08_DROAN</name>
<keyword evidence="3" id="KW-1185">Reference proteome</keyword>
<evidence type="ECO:0000256" key="1">
    <source>
        <dbReference type="SAM" id="SignalP"/>
    </source>
</evidence>
<protein>
    <submittedName>
        <fullName evidence="2">Uncharacterized protein</fullName>
    </submittedName>
</protein>
<dbReference type="Proteomes" id="UP000007801">
    <property type="component" value="Unassembled WGS sequence"/>
</dbReference>
<gene>
    <name evidence="2" type="primary">Dana\GF27094</name>
    <name evidence="2" type="ORF">GF27094</name>
</gene>
<proteinExistence type="predicted"/>
<dbReference type="AlphaFoldDB" id="A0A0P8XF08"/>
<dbReference type="EMBL" id="CH902620">
    <property type="protein sequence ID" value="KPU73327.1"/>
    <property type="molecule type" value="Genomic_DNA"/>
</dbReference>
<evidence type="ECO:0000313" key="3">
    <source>
        <dbReference type="Proteomes" id="UP000007801"/>
    </source>
</evidence>
<dbReference type="OrthoDB" id="7827262at2759"/>
<feature type="signal peptide" evidence="1">
    <location>
        <begin position="1"/>
        <end position="19"/>
    </location>
</feature>
<feature type="chain" id="PRO_5006153884" evidence="1">
    <location>
        <begin position="20"/>
        <end position="67"/>
    </location>
</feature>
<organism evidence="2 3">
    <name type="scientific">Drosophila ananassae</name>
    <name type="common">Fruit fly</name>
    <dbReference type="NCBI Taxonomy" id="7217"/>
    <lineage>
        <taxon>Eukaryota</taxon>
        <taxon>Metazoa</taxon>
        <taxon>Ecdysozoa</taxon>
        <taxon>Arthropoda</taxon>
        <taxon>Hexapoda</taxon>
        <taxon>Insecta</taxon>
        <taxon>Pterygota</taxon>
        <taxon>Neoptera</taxon>
        <taxon>Endopterygota</taxon>
        <taxon>Diptera</taxon>
        <taxon>Brachycera</taxon>
        <taxon>Muscomorpha</taxon>
        <taxon>Ephydroidea</taxon>
        <taxon>Drosophilidae</taxon>
        <taxon>Drosophila</taxon>
        <taxon>Sophophora</taxon>
    </lineage>
</organism>